<dbReference type="Gene3D" id="2.30.30.140">
    <property type="match status" value="1"/>
</dbReference>
<dbReference type="AlphaFoldDB" id="A0AA86TE62"/>
<dbReference type="InterPro" id="IPR008395">
    <property type="entry name" value="Agenet-like_dom"/>
</dbReference>
<evidence type="ECO:0000313" key="3">
    <source>
        <dbReference type="Proteomes" id="UP001189624"/>
    </source>
</evidence>
<name>A0AA86TE62_9FABA</name>
<dbReference type="Proteomes" id="UP001189624">
    <property type="component" value="Chromosome 6"/>
</dbReference>
<feature type="domain" description="Agenet" evidence="1">
    <location>
        <begin position="22"/>
        <end position="90"/>
    </location>
</feature>
<proteinExistence type="predicted"/>
<dbReference type="InterPro" id="IPR014002">
    <property type="entry name" value="Agenet_dom_plant"/>
</dbReference>
<organism evidence="2 3">
    <name type="scientific">Sphenostylis stenocarpa</name>
    <dbReference type="NCBI Taxonomy" id="92480"/>
    <lineage>
        <taxon>Eukaryota</taxon>
        <taxon>Viridiplantae</taxon>
        <taxon>Streptophyta</taxon>
        <taxon>Embryophyta</taxon>
        <taxon>Tracheophyta</taxon>
        <taxon>Spermatophyta</taxon>
        <taxon>Magnoliopsida</taxon>
        <taxon>eudicotyledons</taxon>
        <taxon>Gunneridae</taxon>
        <taxon>Pentapetalae</taxon>
        <taxon>rosids</taxon>
        <taxon>fabids</taxon>
        <taxon>Fabales</taxon>
        <taxon>Fabaceae</taxon>
        <taxon>Papilionoideae</taxon>
        <taxon>50 kb inversion clade</taxon>
        <taxon>NPAAA clade</taxon>
        <taxon>indigoferoid/millettioid clade</taxon>
        <taxon>Phaseoleae</taxon>
        <taxon>Sphenostylis</taxon>
    </lineage>
</organism>
<dbReference type="Pfam" id="PF05641">
    <property type="entry name" value="Agenet"/>
    <property type="match status" value="2"/>
</dbReference>
<dbReference type="PANTHER" id="PTHR31917:SF147">
    <property type="entry name" value="AGENET DOMAIN-CONTAINING PROTEIN"/>
    <property type="match status" value="1"/>
</dbReference>
<feature type="domain" description="Agenet" evidence="1">
    <location>
        <begin position="93"/>
        <end position="148"/>
    </location>
</feature>
<feature type="domain" description="Agenet" evidence="1">
    <location>
        <begin position="211"/>
        <end position="279"/>
    </location>
</feature>
<keyword evidence="3" id="KW-1185">Reference proteome</keyword>
<protein>
    <recommendedName>
        <fullName evidence="1">Agenet domain-containing protein</fullName>
    </recommendedName>
</protein>
<gene>
    <name evidence="2" type="ORF">AYBTSS11_LOCUS19604</name>
</gene>
<evidence type="ECO:0000259" key="1">
    <source>
        <dbReference type="SMART" id="SM00743"/>
    </source>
</evidence>
<reference evidence="2" key="1">
    <citation type="submission" date="2023-10" db="EMBL/GenBank/DDBJ databases">
        <authorList>
            <person name="Domelevo Entfellner J.-B."/>
        </authorList>
    </citation>
    <scope>NUCLEOTIDE SEQUENCE</scope>
</reference>
<feature type="domain" description="Agenet" evidence="1">
    <location>
        <begin position="282"/>
        <end position="338"/>
    </location>
</feature>
<dbReference type="CDD" id="cd20406">
    <property type="entry name" value="Tudor_Agenet_AtDUF_rpt2_4"/>
    <property type="match status" value="1"/>
</dbReference>
<evidence type="ECO:0000313" key="2">
    <source>
        <dbReference type="EMBL" id="CAJ1963118.1"/>
    </source>
</evidence>
<dbReference type="EMBL" id="OY731403">
    <property type="protein sequence ID" value="CAJ1963118.1"/>
    <property type="molecule type" value="Genomic_DNA"/>
</dbReference>
<dbReference type="PANTHER" id="PTHR31917">
    <property type="entry name" value="AGENET DOMAIN-CONTAINING PROTEIN-RELATED"/>
    <property type="match status" value="1"/>
</dbReference>
<dbReference type="CDD" id="cd20405">
    <property type="entry name" value="Tudor_Agenet_AtDUF_rpt1_3"/>
    <property type="match status" value="2"/>
</dbReference>
<dbReference type="SMART" id="SM00743">
    <property type="entry name" value="Agenet"/>
    <property type="match status" value="4"/>
</dbReference>
<sequence length="347" mass="40551">MEIKPENSRFRIKYSRRPLNESKFRKGRLVEVKRDDESCKGAWFVATIVDIIGKDRFQVEYRDLKTNGGTQILKEEIDERFVRPCPLEVPFSGSFKQFQEVDAWYNDGWWEAVVLEALNDAKCLISFIHSGVLKIENSRLRPHHDWIDGKWVVMPSKKSSELLKEFGDPMSKTKNLTEINLVLKRQKPNESSKNPRDVTARTTNTQSKCVVHFSKGAKIEVRSDEEGYQGAWYTAIVVDSLQNGKYLVEYLTLRTDDLTEQLKEVANATDIRPYPPDFKHVHHFALREMVDAWYNDGWWVGQVSSILLSSKYKVYFWSTKEELEFEHCNLRPHQEWINGKWVIASLV</sequence>
<accession>A0AA86TE62</accession>
<dbReference type="Gramene" id="rna-AYBTSS11_LOCUS19604">
    <property type="protein sequence ID" value="CAJ1963118.1"/>
    <property type="gene ID" value="gene-AYBTSS11_LOCUS19604"/>
</dbReference>